<dbReference type="GO" id="GO:0006168">
    <property type="term" value="P:adenine salvage"/>
    <property type="evidence" value="ECO:0007669"/>
    <property type="project" value="InterPro"/>
</dbReference>
<keyword evidence="15" id="KW-0436">Ligase</keyword>
<evidence type="ECO:0000256" key="9">
    <source>
        <dbReference type="ARBA" id="ARBA00011738"/>
    </source>
</evidence>
<dbReference type="InterPro" id="IPR029057">
    <property type="entry name" value="PRTase-like"/>
</dbReference>
<dbReference type="GeneID" id="67018755"/>
<dbReference type="HAMAP" id="MF_00741">
    <property type="entry name" value="AIRS"/>
    <property type="match status" value="1"/>
</dbReference>
<gene>
    <name evidence="35" type="ORF">ALTATR162_LOCUS6823</name>
</gene>
<dbReference type="SUPFAM" id="SSF54211">
    <property type="entry name" value="Ribosomal protein S5 domain 2-like"/>
    <property type="match status" value="1"/>
</dbReference>
<comment type="subunit">
    <text evidence="9">Homodimer.</text>
</comment>
<dbReference type="GO" id="GO:0016126">
    <property type="term" value="P:sterol biosynthetic process"/>
    <property type="evidence" value="ECO:0007669"/>
    <property type="project" value="UniProtKB-KW"/>
</dbReference>
<evidence type="ECO:0000259" key="34">
    <source>
        <dbReference type="Pfam" id="PF02769"/>
    </source>
</evidence>
<keyword evidence="26" id="KW-1207">Sterol metabolism</keyword>
<evidence type="ECO:0000256" key="10">
    <source>
        <dbReference type="ARBA" id="ARBA00011893"/>
    </source>
</evidence>
<dbReference type="Proteomes" id="UP000676310">
    <property type="component" value="Unassembled WGS sequence"/>
</dbReference>
<dbReference type="GO" id="GO:0004413">
    <property type="term" value="F:homoserine kinase activity"/>
    <property type="evidence" value="ECO:0007669"/>
    <property type="project" value="UniProtKB-EC"/>
</dbReference>
<evidence type="ECO:0000256" key="4">
    <source>
        <dbReference type="ARBA" id="ARBA00004659"/>
    </source>
</evidence>
<keyword evidence="27" id="KW-0753">Steroid metabolism</keyword>
<dbReference type="NCBIfam" id="NF002636">
    <property type="entry name" value="PRK02304.1-5"/>
    <property type="match status" value="1"/>
</dbReference>
<dbReference type="SUPFAM" id="SSF56042">
    <property type="entry name" value="PurM C-terminal domain-like"/>
    <property type="match status" value="1"/>
</dbReference>
<keyword evidence="14" id="KW-0963">Cytoplasm</keyword>
<feature type="domain" description="Phosphoribosyltransferase" evidence="31">
    <location>
        <begin position="823"/>
        <end position="922"/>
    </location>
</feature>
<feature type="compositionally biased region" description="Polar residues" evidence="30">
    <location>
        <begin position="726"/>
        <end position="737"/>
    </location>
</feature>
<comment type="caution">
    <text evidence="35">The sequence shown here is derived from an EMBL/GenBank/DDBJ whole genome shotgun (WGS) entry which is preliminary data.</text>
</comment>
<dbReference type="EMBL" id="CAJRGZ010000019">
    <property type="protein sequence ID" value="CAG5165666.1"/>
    <property type="molecule type" value="Genomic_DNA"/>
</dbReference>
<evidence type="ECO:0000256" key="29">
    <source>
        <dbReference type="ARBA" id="ARBA00054121"/>
    </source>
</evidence>
<dbReference type="Gene3D" id="3.40.50.2020">
    <property type="match status" value="1"/>
</dbReference>
<dbReference type="Gene3D" id="3.30.1330.10">
    <property type="entry name" value="PurM-like, N-terminal domain"/>
    <property type="match status" value="1"/>
</dbReference>
<evidence type="ECO:0000259" key="32">
    <source>
        <dbReference type="Pfam" id="PF00288"/>
    </source>
</evidence>
<feature type="compositionally biased region" description="Pro residues" evidence="30">
    <location>
        <begin position="773"/>
        <end position="787"/>
    </location>
</feature>
<keyword evidence="18" id="KW-0808">Transferase</keyword>
<dbReference type="InterPro" id="IPR006203">
    <property type="entry name" value="GHMP_knse_ATP-bd_CS"/>
</dbReference>
<evidence type="ECO:0000256" key="21">
    <source>
        <dbReference type="ARBA" id="ARBA00022741"/>
    </source>
</evidence>
<dbReference type="FunFam" id="3.30.1330.10:FF:000001">
    <property type="entry name" value="Phosphoribosylformylglycinamidine cyclo-ligase"/>
    <property type="match status" value="1"/>
</dbReference>
<comment type="pathway">
    <text evidence="4">Purine metabolism; AMP biosynthesis via salvage pathway; AMP from adenine: step 1/1.</text>
</comment>
<dbReference type="InterPro" id="IPR036554">
    <property type="entry name" value="GHMP_kinase_C_sf"/>
</dbReference>
<dbReference type="NCBIfam" id="TIGR00191">
    <property type="entry name" value="thrB"/>
    <property type="match status" value="1"/>
</dbReference>
<evidence type="ECO:0000256" key="24">
    <source>
        <dbReference type="ARBA" id="ARBA00022840"/>
    </source>
</evidence>
<dbReference type="RefSeq" id="XP_043170383.1">
    <property type="nucleotide sequence ID" value="XM_043314448.1"/>
</dbReference>
<keyword evidence="19" id="KW-0791">Threonine biosynthesis</keyword>
<evidence type="ECO:0000256" key="18">
    <source>
        <dbReference type="ARBA" id="ARBA00022679"/>
    </source>
</evidence>
<keyword evidence="20" id="KW-0660">Purine salvage</keyword>
<evidence type="ECO:0000313" key="35">
    <source>
        <dbReference type="EMBL" id="CAG5165666.1"/>
    </source>
</evidence>
<dbReference type="CDD" id="cd02196">
    <property type="entry name" value="PurM"/>
    <property type="match status" value="1"/>
</dbReference>
<dbReference type="FunFam" id="3.30.230.10:FF:000068">
    <property type="entry name" value="Homoserine kinase"/>
    <property type="match status" value="1"/>
</dbReference>
<evidence type="ECO:0000256" key="19">
    <source>
        <dbReference type="ARBA" id="ARBA00022697"/>
    </source>
</evidence>
<dbReference type="InterPro" id="IPR006204">
    <property type="entry name" value="GHMP_kinase_N_dom"/>
</dbReference>
<dbReference type="HAMAP" id="MF_00004">
    <property type="entry name" value="Aden_phosphoribosyltr"/>
    <property type="match status" value="1"/>
</dbReference>
<dbReference type="GO" id="GO:0005829">
    <property type="term" value="C:cytosol"/>
    <property type="evidence" value="ECO:0007669"/>
    <property type="project" value="TreeGrafter"/>
</dbReference>
<evidence type="ECO:0000256" key="25">
    <source>
        <dbReference type="ARBA" id="ARBA00023011"/>
    </source>
</evidence>
<dbReference type="EC" id="2.4.2.7" evidence="10"/>
<evidence type="ECO:0000256" key="2">
    <source>
        <dbReference type="ARBA" id="ARBA00003968"/>
    </source>
</evidence>
<feature type="domain" description="PurM-like C-terminal" evidence="34">
    <location>
        <begin position="535"/>
        <end position="696"/>
    </location>
</feature>
<dbReference type="InterPro" id="IPR020568">
    <property type="entry name" value="Ribosomal_Su5_D2-typ_SF"/>
</dbReference>
<dbReference type="CDD" id="cd06223">
    <property type="entry name" value="PRTases_typeI"/>
    <property type="match status" value="1"/>
</dbReference>
<evidence type="ECO:0000256" key="28">
    <source>
        <dbReference type="ARBA" id="ARBA00049913"/>
    </source>
</evidence>
<evidence type="ECO:0000256" key="20">
    <source>
        <dbReference type="ARBA" id="ARBA00022726"/>
    </source>
</evidence>
<dbReference type="OrthoDB" id="2018833at2759"/>
<evidence type="ECO:0000256" key="6">
    <source>
        <dbReference type="ARBA" id="ARBA00005015"/>
    </source>
</evidence>
<dbReference type="SUPFAM" id="SSF53271">
    <property type="entry name" value="PRTase-like"/>
    <property type="match status" value="1"/>
</dbReference>
<evidence type="ECO:0000256" key="11">
    <source>
        <dbReference type="ARBA" id="ARBA00012078"/>
    </source>
</evidence>
<comment type="similarity">
    <text evidence="7">Belongs to the GHMP kinase family. Homoserine kinase subfamily.</text>
</comment>
<dbReference type="Pfam" id="PF00586">
    <property type="entry name" value="AIRS"/>
    <property type="match status" value="1"/>
</dbReference>
<evidence type="ECO:0000256" key="27">
    <source>
        <dbReference type="ARBA" id="ARBA00023221"/>
    </source>
</evidence>
<comment type="catalytic activity">
    <reaction evidence="28">
        <text>L-homoserine + ATP = O-phospho-L-homoserine + ADP + H(+)</text>
        <dbReference type="Rhea" id="RHEA:13985"/>
        <dbReference type="ChEBI" id="CHEBI:15378"/>
        <dbReference type="ChEBI" id="CHEBI:30616"/>
        <dbReference type="ChEBI" id="CHEBI:57476"/>
        <dbReference type="ChEBI" id="CHEBI:57590"/>
        <dbReference type="ChEBI" id="CHEBI:456216"/>
        <dbReference type="EC" id="2.7.1.39"/>
    </reaction>
    <physiologicalReaction direction="left-to-right" evidence="28">
        <dbReference type="Rhea" id="RHEA:13986"/>
    </physiologicalReaction>
</comment>
<dbReference type="GO" id="GO:0004641">
    <property type="term" value="F:phosphoribosylformylglycinamidine cyclo-ligase activity"/>
    <property type="evidence" value="ECO:0007669"/>
    <property type="project" value="UniProtKB-EC"/>
</dbReference>
<dbReference type="GO" id="GO:0006189">
    <property type="term" value="P:'de novo' IMP biosynthetic process"/>
    <property type="evidence" value="ECO:0007669"/>
    <property type="project" value="UniProtKB-UniPathway"/>
</dbReference>
<dbReference type="InterPro" id="IPR036676">
    <property type="entry name" value="PurM-like_C_sf"/>
</dbReference>
<dbReference type="GO" id="GO:0004637">
    <property type="term" value="F:phosphoribosylamine-glycine ligase activity"/>
    <property type="evidence" value="ECO:0007669"/>
    <property type="project" value="TreeGrafter"/>
</dbReference>
<evidence type="ECO:0000256" key="23">
    <source>
        <dbReference type="ARBA" id="ARBA00022777"/>
    </source>
</evidence>
<dbReference type="Pfam" id="PF02769">
    <property type="entry name" value="AIRS_C"/>
    <property type="match status" value="1"/>
</dbReference>
<dbReference type="PANTHER" id="PTHR10520:SF12">
    <property type="entry name" value="TRIFUNCTIONAL PURINE BIOSYNTHETIC PROTEIN ADENOSINE-3"/>
    <property type="match status" value="1"/>
</dbReference>
<dbReference type="InterPro" id="IPR036921">
    <property type="entry name" value="PurM-like_N_sf"/>
</dbReference>
<dbReference type="EC" id="2.7.1.39" evidence="11"/>
<organism evidence="35 36">
    <name type="scientific">Alternaria atra</name>
    <dbReference type="NCBI Taxonomy" id="119953"/>
    <lineage>
        <taxon>Eukaryota</taxon>
        <taxon>Fungi</taxon>
        <taxon>Dikarya</taxon>
        <taxon>Ascomycota</taxon>
        <taxon>Pezizomycotina</taxon>
        <taxon>Dothideomycetes</taxon>
        <taxon>Pleosporomycetidae</taxon>
        <taxon>Pleosporales</taxon>
        <taxon>Pleosporineae</taxon>
        <taxon>Pleosporaceae</taxon>
        <taxon>Alternaria</taxon>
        <taxon>Alternaria sect. Ulocladioides</taxon>
    </lineage>
</organism>
<dbReference type="UniPathway" id="UPA00074">
    <property type="reaction ID" value="UER00129"/>
</dbReference>
<protein>
    <recommendedName>
        <fullName evidence="13">Homoserine kinase</fullName>
        <ecNumber evidence="10">2.4.2.7</ecNumber>
        <ecNumber evidence="11">2.7.1.39</ecNumber>
        <ecNumber evidence="12">6.3.3.1</ecNumber>
    </recommendedName>
</protein>
<name>A0A8J2N746_9PLEO</name>
<evidence type="ECO:0000256" key="16">
    <source>
        <dbReference type="ARBA" id="ARBA00022605"/>
    </source>
</evidence>
<sequence>MTTLIKIPCSSANIGPGFDVIGLALNLYLELEVTVTKKEKSEHSLNCKITYEGVGAEDVPLVAQDNLITRTAVYVLRCHGIRDFPAETHVHVKNPIPLGRGLGSSAAAIVGGVYLANEVGNLKLSRARMLDYCLMEERHPDNVAAALYGGFVGTYLNELSPEDTERLEIPLSEVLPQPAGGVDTGLRPPEPPLNIGHYTKFAWSPAIKCICVIPQFEVSTAKARAVLPESYSRKDAIFNMQRLAVLTTALGQATPDPDMIYTAMQDKLHQPYRRGLIPGLTEILQSVTPQSHPGLLGICLSGAGPTILALATENFDKIAEHLLQQFKKEGITCDWKLLEPAEEGTTVTRPSSTSQPTGEALTYASSGVSIDAGNQLVKQIKALTASTKRPGADGKIGGFGGLLDLQAAGYTEAPILVGAIDGIGTKVKIAFEMGKHDTVGIDLVAMNVNDLVVQGAEPLMFLDYYACSKLDVEGAAKFVEGVANGCRQSACALVGGETAEMPGIYQSGEYDAGGAAIGAIKQGATILPDTASMAEGDVLIGLASSGVHSNGFSLVRRIVETQGISYSDACPWSSGESLGTALLTPTKIYVKPLLAATRRGLIKGMAHITGGGLLENIPRMLPKTLAAELDAKSWPLLDVFKWLKSAGRLENTELARTFNTGLGMVLVVSQENVRTTMDRLQEYGEKVYVVGSLKKRTDADEDPLRLIFYAFPLPSFQHVRSHDTPAHTTHPINTTTPADPPLKGDATAAHPPPQKPDPTLESNDNGAPKEDSPPPIPPPPPNSPDFPEPGILFEDILPIFADPQLHEGLLRGLELSIEKQFGASGAKPDVVVGLDARGFLFGPSLALRLGASFVPVRKRGKLPGPCETAEYKKEYGSDFFQMQEGAVKSGQNVLIVDDIIATGGSAAAAGSLVKKLGGTIMGYLFILELDFLKGRDQLDAPVHTLLSGQEEKMEQ</sequence>
<dbReference type="SUPFAM" id="SSF55060">
    <property type="entry name" value="GHMP Kinase, C-terminal domain"/>
    <property type="match status" value="1"/>
</dbReference>
<dbReference type="UniPathway" id="UPA00050">
    <property type="reaction ID" value="UER00064"/>
</dbReference>
<dbReference type="PANTHER" id="PTHR10520">
    <property type="entry name" value="TRIFUNCTIONAL PURINE BIOSYNTHETIC PROTEIN ADENOSINE-3-RELATED"/>
    <property type="match status" value="1"/>
</dbReference>
<reference evidence="35" key="1">
    <citation type="submission" date="2021-05" db="EMBL/GenBank/DDBJ databases">
        <authorList>
            <person name="Stam R."/>
        </authorList>
    </citation>
    <scope>NUCLEOTIDE SEQUENCE</scope>
    <source>
        <strain evidence="35">CS162</strain>
    </source>
</reference>
<dbReference type="Gene3D" id="3.90.650.10">
    <property type="entry name" value="PurM-like C-terminal domain"/>
    <property type="match status" value="1"/>
</dbReference>
<evidence type="ECO:0000256" key="5">
    <source>
        <dbReference type="ARBA" id="ARBA00004686"/>
    </source>
</evidence>
<dbReference type="PRINTS" id="PR00958">
    <property type="entry name" value="HOMSERKINASE"/>
</dbReference>
<keyword evidence="23" id="KW-0418">Kinase</keyword>
<keyword evidence="17" id="KW-0328">Glycosyltransferase</keyword>
<dbReference type="GO" id="GO:0006166">
    <property type="term" value="P:purine ribonucleoside salvage"/>
    <property type="evidence" value="ECO:0007669"/>
    <property type="project" value="UniProtKB-KW"/>
</dbReference>
<dbReference type="InterPro" id="IPR016188">
    <property type="entry name" value="PurM-like_N"/>
</dbReference>
<accession>A0A8J2N746</accession>
<dbReference type="FunFam" id="3.40.50.2020:FF:000004">
    <property type="entry name" value="Adenine phosphoribosyltransferase"/>
    <property type="match status" value="1"/>
</dbReference>
<evidence type="ECO:0000256" key="17">
    <source>
        <dbReference type="ARBA" id="ARBA00022676"/>
    </source>
</evidence>
<dbReference type="GO" id="GO:0009088">
    <property type="term" value="P:threonine biosynthetic process"/>
    <property type="evidence" value="ECO:0007669"/>
    <property type="project" value="UniProtKB-UniPathway"/>
</dbReference>
<comment type="function">
    <text evidence="2">Catalyzes a salvage reaction resulting in the formation of AMP, that is energically less costly than de novo synthesis.</text>
</comment>
<dbReference type="GO" id="GO:0003999">
    <property type="term" value="F:adenine phosphoribosyltransferase activity"/>
    <property type="evidence" value="ECO:0007669"/>
    <property type="project" value="UniProtKB-EC"/>
</dbReference>
<keyword evidence="27" id="KW-0443">Lipid metabolism</keyword>
<dbReference type="InterPro" id="IPR004733">
    <property type="entry name" value="PurM_cligase"/>
</dbReference>
<dbReference type="SUPFAM" id="SSF55326">
    <property type="entry name" value="PurM N-terminal domain-like"/>
    <property type="match status" value="1"/>
</dbReference>
<dbReference type="NCBIfam" id="TIGR00878">
    <property type="entry name" value="purM"/>
    <property type="match status" value="1"/>
</dbReference>
<evidence type="ECO:0000256" key="1">
    <source>
        <dbReference type="ARBA" id="ARBA00000868"/>
    </source>
</evidence>
<keyword evidence="24" id="KW-0067">ATP-binding</keyword>
<comment type="subcellular location">
    <subcellularLocation>
        <location evidence="3">Cytoplasm</location>
    </subcellularLocation>
</comment>
<dbReference type="InterPro" id="IPR000836">
    <property type="entry name" value="PRTase_dom"/>
</dbReference>
<keyword evidence="36" id="KW-1185">Reference proteome</keyword>
<evidence type="ECO:0000256" key="12">
    <source>
        <dbReference type="ARBA" id="ARBA00013047"/>
    </source>
</evidence>
<feature type="domain" description="GHMP kinase N-terminal" evidence="32">
    <location>
        <begin position="66"/>
        <end position="150"/>
    </location>
</feature>
<dbReference type="FunFam" id="3.30.70.890:FF:000016">
    <property type="entry name" value="Homoserine kinase"/>
    <property type="match status" value="1"/>
</dbReference>
<evidence type="ECO:0000256" key="8">
    <source>
        <dbReference type="ARBA" id="ARBA00008391"/>
    </source>
</evidence>
<evidence type="ECO:0000313" key="36">
    <source>
        <dbReference type="Proteomes" id="UP000676310"/>
    </source>
</evidence>
<evidence type="ECO:0000256" key="7">
    <source>
        <dbReference type="ARBA" id="ARBA00007370"/>
    </source>
</evidence>
<feature type="region of interest" description="Disordered" evidence="30">
    <location>
        <begin position="720"/>
        <end position="788"/>
    </location>
</feature>
<dbReference type="InterPro" id="IPR010918">
    <property type="entry name" value="PurM-like_C_dom"/>
</dbReference>
<feature type="domain" description="PurM-like N-terminal" evidence="33">
    <location>
        <begin position="416"/>
        <end position="519"/>
    </location>
</feature>
<evidence type="ECO:0000256" key="30">
    <source>
        <dbReference type="SAM" id="MobiDB-lite"/>
    </source>
</evidence>
<dbReference type="InterPro" id="IPR005764">
    <property type="entry name" value="Ade_phspho_trans"/>
</dbReference>
<comment type="function">
    <text evidence="29">Commits homoserine to the threonine biosynthesis pathway by catalyzing its O-phosphorylation.</text>
</comment>
<comment type="similarity">
    <text evidence="8">Belongs to the purine/pyrimidine phosphoribosyltransferase family.</text>
</comment>
<dbReference type="AlphaFoldDB" id="A0A8J2N746"/>
<comment type="pathway">
    <text evidence="5">Purine metabolism; IMP biosynthesis via de novo pathway; 5-amino-1-(5-phospho-D-ribosyl)imidazole from N(2)-formyl-N(1)-(5-phospho-D-ribosyl)glycinamide: step 2/2.</text>
</comment>
<dbReference type="GO" id="GO:0044209">
    <property type="term" value="P:AMP salvage"/>
    <property type="evidence" value="ECO:0007669"/>
    <property type="project" value="UniProtKB-UniPathway"/>
</dbReference>
<keyword evidence="22" id="KW-0658">Purine biosynthesis</keyword>
<dbReference type="InterPro" id="IPR014721">
    <property type="entry name" value="Ribsml_uS5_D2-typ_fold_subgr"/>
</dbReference>
<dbReference type="Pfam" id="PF00156">
    <property type="entry name" value="Pribosyltran"/>
    <property type="match status" value="1"/>
</dbReference>
<keyword evidence="25" id="KW-0444">Lipid biosynthesis</keyword>
<keyword evidence="25" id="KW-0752">Steroid biosynthesis</keyword>
<keyword evidence="16" id="KW-0028">Amino-acid biosynthesis</keyword>
<dbReference type="FunFam" id="3.90.650.10:FF:000007">
    <property type="entry name" value="Trifunctional purine biosynthetic protein adenosine-3"/>
    <property type="match status" value="1"/>
</dbReference>
<dbReference type="Gene3D" id="3.30.70.890">
    <property type="entry name" value="GHMP kinase, C-terminal domain"/>
    <property type="match status" value="1"/>
</dbReference>
<evidence type="ECO:0000256" key="26">
    <source>
        <dbReference type="ARBA" id="ARBA00023166"/>
    </source>
</evidence>
<dbReference type="Pfam" id="PF00288">
    <property type="entry name" value="GHMP_kinases_N"/>
    <property type="match status" value="1"/>
</dbReference>
<dbReference type="Gene3D" id="3.30.230.10">
    <property type="match status" value="1"/>
</dbReference>
<proteinExistence type="inferred from homology"/>
<evidence type="ECO:0000256" key="15">
    <source>
        <dbReference type="ARBA" id="ARBA00022598"/>
    </source>
</evidence>
<dbReference type="HAMAP" id="MF_00384">
    <property type="entry name" value="Homoser_kinase"/>
    <property type="match status" value="1"/>
</dbReference>
<evidence type="ECO:0000259" key="31">
    <source>
        <dbReference type="Pfam" id="PF00156"/>
    </source>
</evidence>
<evidence type="ECO:0000256" key="14">
    <source>
        <dbReference type="ARBA" id="ARBA00022490"/>
    </source>
</evidence>
<keyword evidence="25" id="KW-0756">Sterol biosynthesis</keyword>
<evidence type="ECO:0000256" key="13">
    <source>
        <dbReference type="ARBA" id="ARBA00017858"/>
    </source>
</evidence>
<evidence type="ECO:0000256" key="3">
    <source>
        <dbReference type="ARBA" id="ARBA00004496"/>
    </source>
</evidence>
<dbReference type="InterPro" id="IPR000870">
    <property type="entry name" value="Homoserine_kinase"/>
</dbReference>
<comment type="catalytic activity">
    <reaction evidence="1">
        <text>AMP + diphosphate = 5-phospho-alpha-D-ribose 1-diphosphate + adenine</text>
        <dbReference type="Rhea" id="RHEA:16609"/>
        <dbReference type="ChEBI" id="CHEBI:16708"/>
        <dbReference type="ChEBI" id="CHEBI:33019"/>
        <dbReference type="ChEBI" id="CHEBI:58017"/>
        <dbReference type="ChEBI" id="CHEBI:456215"/>
        <dbReference type="EC" id="2.4.2.7"/>
    </reaction>
</comment>
<evidence type="ECO:0000259" key="33">
    <source>
        <dbReference type="Pfam" id="PF00586"/>
    </source>
</evidence>
<dbReference type="EC" id="6.3.3.1" evidence="12"/>
<dbReference type="UniPathway" id="UPA00588">
    <property type="reaction ID" value="UER00646"/>
</dbReference>
<dbReference type="GO" id="GO:0005524">
    <property type="term" value="F:ATP binding"/>
    <property type="evidence" value="ECO:0007669"/>
    <property type="project" value="UniProtKB-KW"/>
</dbReference>
<dbReference type="PROSITE" id="PS00627">
    <property type="entry name" value="GHMP_KINASES_ATP"/>
    <property type="match status" value="1"/>
</dbReference>
<comment type="pathway">
    <text evidence="6">Amino-acid biosynthesis; L-threonine biosynthesis; L-threonine from L-aspartate: step 4/5.</text>
</comment>
<keyword evidence="21" id="KW-0547">Nucleotide-binding</keyword>
<evidence type="ECO:0000256" key="22">
    <source>
        <dbReference type="ARBA" id="ARBA00022755"/>
    </source>
</evidence>